<dbReference type="InterPro" id="IPR002575">
    <property type="entry name" value="Aminoglycoside_PTrfase"/>
</dbReference>
<protein>
    <submittedName>
        <fullName evidence="2">Aminoglycoside phosphotransferase</fullName>
    </submittedName>
</protein>
<gene>
    <name evidence="2" type="ORF">Pa4123_91730</name>
</gene>
<dbReference type="Pfam" id="PF01636">
    <property type="entry name" value="APH"/>
    <property type="match status" value="1"/>
</dbReference>
<organism evidence="2 3">
    <name type="scientific">Phytohabitans aurantiacus</name>
    <dbReference type="NCBI Taxonomy" id="3016789"/>
    <lineage>
        <taxon>Bacteria</taxon>
        <taxon>Bacillati</taxon>
        <taxon>Actinomycetota</taxon>
        <taxon>Actinomycetes</taxon>
        <taxon>Micromonosporales</taxon>
        <taxon>Micromonosporaceae</taxon>
    </lineage>
</organism>
<name>A0ABQ5RBD7_9ACTN</name>
<evidence type="ECO:0000313" key="3">
    <source>
        <dbReference type="Proteomes" id="UP001144280"/>
    </source>
</evidence>
<proteinExistence type="predicted"/>
<dbReference type="Gene3D" id="3.90.1200.10">
    <property type="match status" value="1"/>
</dbReference>
<evidence type="ECO:0000313" key="2">
    <source>
        <dbReference type="EMBL" id="GLI03893.1"/>
    </source>
</evidence>
<feature type="domain" description="Aminoglycoside phosphotransferase" evidence="1">
    <location>
        <begin position="50"/>
        <end position="251"/>
    </location>
</feature>
<reference evidence="2" key="1">
    <citation type="submission" date="2022-12" db="EMBL/GenBank/DDBJ databases">
        <title>New Phytohabitans aurantiacus sp. RD004123 nov., an actinomycete isolated from soil.</title>
        <authorList>
            <person name="Triningsih D.W."/>
            <person name="Harunari E."/>
            <person name="Igarashi Y."/>
        </authorList>
    </citation>
    <scope>NUCLEOTIDE SEQUENCE</scope>
    <source>
        <strain evidence="2">RD004123</strain>
    </source>
</reference>
<sequence>MTGEGEGRFTAEVMTAAMRQIAADLTVCTDDAELLRLTNNAVFALPGAGIVIRITRSTTFVDRVQKVARLAQWFAQAQAPTVRLLASVDQPVAANGFLATVWHYVTPTPPAPTYEELGHVLRRFHELGVPPFVLPAWDPVGDARRRLADAEALADNDRAFLEHWCDQLAPRVADLNQRTKPGLVHADAHAGNLVRGQDHKVVLCDFDATCLGPWQVDLASVAAGEVRFGRSGAHRALATAYGYDVTTDPDWPLLRQARELKLVTAAVPLLASAPGIAREFTVRLDTIATDNHEARWTPFARLGG</sequence>
<dbReference type="RefSeq" id="WP_281906412.1">
    <property type="nucleotide sequence ID" value="NZ_BSDI01000109.1"/>
</dbReference>
<dbReference type="EMBL" id="BSDI01000109">
    <property type="protein sequence ID" value="GLI03893.1"/>
    <property type="molecule type" value="Genomic_DNA"/>
</dbReference>
<dbReference type="SUPFAM" id="SSF56112">
    <property type="entry name" value="Protein kinase-like (PK-like)"/>
    <property type="match status" value="1"/>
</dbReference>
<accession>A0ABQ5RBD7</accession>
<keyword evidence="3" id="KW-1185">Reference proteome</keyword>
<comment type="caution">
    <text evidence="2">The sequence shown here is derived from an EMBL/GenBank/DDBJ whole genome shotgun (WGS) entry which is preliminary data.</text>
</comment>
<dbReference type="InterPro" id="IPR011009">
    <property type="entry name" value="Kinase-like_dom_sf"/>
</dbReference>
<evidence type="ECO:0000259" key="1">
    <source>
        <dbReference type="Pfam" id="PF01636"/>
    </source>
</evidence>
<dbReference type="Proteomes" id="UP001144280">
    <property type="component" value="Unassembled WGS sequence"/>
</dbReference>